<evidence type="ECO:0000256" key="9">
    <source>
        <dbReference type="ARBA" id="ARBA00022842"/>
    </source>
</evidence>
<dbReference type="GO" id="GO:0004326">
    <property type="term" value="F:tetrahydrofolylpolyglutamate synthase activity"/>
    <property type="evidence" value="ECO:0007669"/>
    <property type="project" value="UniProtKB-EC"/>
</dbReference>
<feature type="region of interest" description="Disordered" evidence="13">
    <location>
        <begin position="533"/>
        <end position="554"/>
    </location>
</feature>
<evidence type="ECO:0000256" key="7">
    <source>
        <dbReference type="ARBA" id="ARBA00022741"/>
    </source>
</evidence>
<feature type="compositionally biased region" description="Basic and acidic residues" evidence="13">
    <location>
        <begin position="545"/>
        <end position="554"/>
    </location>
</feature>
<dbReference type="GO" id="GO:0046872">
    <property type="term" value="F:metal ion binding"/>
    <property type="evidence" value="ECO:0007669"/>
    <property type="project" value="UniProtKB-KW"/>
</dbReference>
<comment type="pathway">
    <text evidence="1">Cofactor biosynthesis; tetrahydrofolylpolyglutamate biosynthesis.</text>
</comment>
<dbReference type="PROSITE" id="PS01011">
    <property type="entry name" value="FOLYLPOLYGLU_SYNT_1"/>
    <property type="match status" value="1"/>
</dbReference>
<evidence type="ECO:0000256" key="3">
    <source>
        <dbReference type="ARBA" id="ARBA00013025"/>
    </source>
</evidence>
<evidence type="ECO:0000256" key="8">
    <source>
        <dbReference type="ARBA" id="ARBA00022840"/>
    </source>
</evidence>
<evidence type="ECO:0000256" key="4">
    <source>
        <dbReference type="ARBA" id="ARBA00022563"/>
    </source>
</evidence>
<organism evidence="14 15">
    <name type="scientific">Panagrellus redivivus</name>
    <name type="common">Microworm</name>
    <dbReference type="NCBI Taxonomy" id="6233"/>
    <lineage>
        <taxon>Eukaryota</taxon>
        <taxon>Metazoa</taxon>
        <taxon>Ecdysozoa</taxon>
        <taxon>Nematoda</taxon>
        <taxon>Chromadorea</taxon>
        <taxon>Rhabditida</taxon>
        <taxon>Tylenchina</taxon>
        <taxon>Panagrolaimomorpha</taxon>
        <taxon>Panagrolaimoidea</taxon>
        <taxon>Panagrolaimidae</taxon>
        <taxon>Panagrellus</taxon>
    </lineage>
</organism>
<evidence type="ECO:0000313" key="14">
    <source>
        <dbReference type="Proteomes" id="UP000492821"/>
    </source>
</evidence>
<dbReference type="InterPro" id="IPR018109">
    <property type="entry name" value="Folylpolyglutamate_synth_CS"/>
</dbReference>
<dbReference type="InterPro" id="IPR036615">
    <property type="entry name" value="Mur_ligase_C_dom_sf"/>
</dbReference>
<dbReference type="Gene3D" id="3.40.1190.10">
    <property type="entry name" value="Mur-like, catalytic domain"/>
    <property type="match status" value="1"/>
</dbReference>
<keyword evidence="7" id="KW-0547">Nucleotide-binding</keyword>
<dbReference type="PROSITE" id="PS01012">
    <property type="entry name" value="FOLYLPOLYGLU_SYNT_2"/>
    <property type="match status" value="1"/>
</dbReference>
<reference evidence="15" key="2">
    <citation type="submission" date="2020-10" db="UniProtKB">
        <authorList>
            <consortium name="WormBaseParasite"/>
        </authorList>
    </citation>
    <scope>IDENTIFICATION</scope>
</reference>
<dbReference type="Gene3D" id="3.90.190.20">
    <property type="entry name" value="Mur ligase, C-terminal domain"/>
    <property type="match status" value="1"/>
</dbReference>
<keyword evidence="6" id="KW-0479">Metal-binding</keyword>
<dbReference type="NCBIfam" id="TIGR01499">
    <property type="entry name" value="folC"/>
    <property type="match status" value="1"/>
</dbReference>
<dbReference type="AlphaFoldDB" id="A0A7E4WAV3"/>
<name>A0A7E4WAV3_PANRE</name>
<dbReference type="EC" id="6.3.2.17" evidence="3"/>
<sequence length="620" mass="68227">MAVVSALRSHLSSSVLRRSSSDAAIWVFRRVHYHVDHHRAFIVSSPRLSSVIGLRRFGSVVRRLATHSVGLRRNIAMASGDSEPVTPTGDVTPMILPPQVKPVLFTRSLHTHANGQAAARDQGYESAVFHLNSLQSNSSVLNRLRQRRSLKPEKNLEDMRQYLSDIGIKVQQIDTLNVIHIAGTKGKGSTCAFVESILRELGFKTGFYSSPHLVHVRERIRINSLPISEIMFAENFFEVYDKLTTATGADGREMPAYFKFLTLMAFHVFLKEKVDVAIIEVGIGGEFDCTNVLENPVACGITTLDLDHTSILGTTMPEIAWHKAGIMKKGSLAVCVDQPEDAMAVIRKRAVELDCGLCFAPDIDEYDLPTDAAIFKKLAGDYQGPNLSLALQLVKIWLERTGNADLYPFSQLDVPDPAKPVKVPAYLVPEKFLEGLENFVWKGRGQVLALPSKNVKFFLDGAHTPKSIALCAAWYLRSHSAPEASAKPVKHVLLFTCTADRTPESLLPLLAKASIPFEAALFSTTQLMPSLDKHNDNANLNASEDEQKRKCQRNKELWAEQTGQDTAQTFSCISDALSAVETLSKTTDDAELHVLVTGSLHLVGGVLAIVEKSANSPVKK</sequence>
<evidence type="ECO:0000256" key="13">
    <source>
        <dbReference type="SAM" id="MobiDB-lite"/>
    </source>
</evidence>
<comment type="catalytic activity">
    <reaction evidence="12">
        <text>(6S)-5,6,7,8-tetrahydrofolyl-(gamma-L-Glu)(n) + L-glutamate + ATP = (6S)-5,6,7,8-tetrahydrofolyl-(gamma-L-Glu)(n+1) + ADP + phosphate + H(+)</text>
        <dbReference type="Rhea" id="RHEA:10580"/>
        <dbReference type="Rhea" id="RHEA-COMP:14738"/>
        <dbReference type="Rhea" id="RHEA-COMP:14740"/>
        <dbReference type="ChEBI" id="CHEBI:15378"/>
        <dbReference type="ChEBI" id="CHEBI:29985"/>
        <dbReference type="ChEBI" id="CHEBI:30616"/>
        <dbReference type="ChEBI" id="CHEBI:43474"/>
        <dbReference type="ChEBI" id="CHEBI:141005"/>
        <dbReference type="ChEBI" id="CHEBI:456216"/>
        <dbReference type="EC" id="6.3.2.17"/>
    </reaction>
</comment>
<reference evidence="14" key="1">
    <citation type="journal article" date="2013" name="Genetics">
        <title>The draft genome and transcriptome of Panagrellus redivivus are shaped by the harsh demands of a free-living lifestyle.</title>
        <authorList>
            <person name="Srinivasan J."/>
            <person name="Dillman A.R."/>
            <person name="Macchietto M.G."/>
            <person name="Heikkinen L."/>
            <person name="Lakso M."/>
            <person name="Fracchia K.M."/>
            <person name="Antoshechkin I."/>
            <person name="Mortazavi A."/>
            <person name="Wong G."/>
            <person name="Sternberg P.W."/>
        </authorList>
    </citation>
    <scope>NUCLEOTIDE SEQUENCE [LARGE SCALE GENOMIC DNA]</scope>
    <source>
        <strain evidence="14">MT8872</strain>
    </source>
</reference>
<evidence type="ECO:0000256" key="1">
    <source>
        <dbReference type="ARBA" id="ARBA00005150"/>
    </source>
</evidence>
<dbReference type="PANTHER" id="PTHR11136">
    <property type="entry name" value="FOLYLPOLYGLUTAMATE SYNTHASE-RELATED"/>
    <property type="match status" value="1"/>
</dbReference>
<dbReference type="GO" id="GO:0005739">
    <property type="term" value="C:mitochondrion"/>
    <property type="evidence" value="ECO:0007669"/>
    <property type="project" value="TreeGrafter"/>
</dbReference>
<dbReference type="SUPFAM" id="SSF53244">
    <property type="entry name" value="MurD-like peptide ligases, peptide-binding domain"/>
    <property type="match status" value="1"/>
</dbReference>
<evidence type="ECO:0000313" key="15">
    <source>
        <dbReference type="WBParaSite" id="Pan_g8723.t1"/>
    </source>
</evidence>
<keyword evidence="14" id="KW-1185">Reference proteome</keyword>
<dbReference type="UniPathway" id="UPA00850"/>
<dbReference type="Proteomes" id="UP000492821">
    <property type="component" value="Unassembled WGS sequence"/>
</dbReference>
<evidence type="ECO:0000256" key="11">
    <source>
        <dbReference type="ARBA" id="ARBA00030876"/>
    </source>
</evidence>
<dbReference type="GO" id="GO:0005524">
    <property type="term" value="F:ATP binding"/>
    <property type="evidence" value="ECO:0007669"/>
    <property type="project" value="UniProtKB-KW"/>
</dbReference>
<accession>A0A7E4WAV3</accession>
<evidence type="ECO:0000256" key="6">
    <source>
        <dbReference type="ARBA" id="ARBA00022723"/>
    </source>
</evidence>
<proteinExistence type="inferred from homology"/>
<keyword evidence="9" id="KW-0460">Magnesium</keyword>
<protein>
    <recommendedName>
        <fullName evidence="3">tetrahydrofolate synthase</fullName>
        <ecNumber evidence="3">6.3.2.17</ecNumber>
    </recommendedName>
    <alternativeName>
        <fullName evidence="11">Folylpoly-gamma-glutamate synthetase</fullName>
    </alternativeName>
    <alternativeName>
        <fullName evidence="10">Tetrahydrofolylpolyglutamate synthase</fullName>
    </alternativeName>
</protein>
<evidence type="ECO:0000256" key="5">
    <source>
        <dbReference type="ARBA" id="ARBA00022598"/>
    </source>
</evidence>
<dbReference type="GO" id="GO:0005829">
    <property type="term" value="C:cytosol"/>
    <property type="evidence" value="ECO:0007669"/>
    <property type="project" value="TreeGrafter"/>
</dbReference>
<keyword evidence="8" id="KW-0067">ATP-binding</keyword>
<dbReference type="PANTHER" id="PTHR11136:SF5">
    <property type="entry name" value="FOLYLPOLYGLUTAMATE SYNTHASE, MITOCHONDRIAL"/>
    <property type="match status" value="1"/>
</dbReference>
<dbReference type="SUPFAM" id="SSF53623">
    <property type="entry name" value="MurD-like peptide ligases, catalytic domain"/>
    <property type="match status" value="1"/>
</dbReference>
<evidence type="ECO:0000256" key="12">
    <source>
        <dbReference type="ARBA" id="ARBA00047493"/>
    </source>
</evidence>
<dbReference type="WBParaSite" id="Pan_g8723.t1">
    <property type="protein sequence ID" value="Pan_g8723.t1"/>
    <property type="gene ID" value="Pan_g8723"/>
</dbReference>
<dbReference type="InterPro" id="IPR001645">
    <property type="entry name" value="Folylpolyglutamate_synth"/>
</dbReference>
<comment type="similarity">
    <text evidence="2">Belongs to the folylpolyglutamate synthase family.</text>
</comment>
<evidence type="ECO:0000256" key="2">
    <source>
        <dbReference type="ARBA" id="ARBA00008276"/>
    </source>
</evidence>
<dbReference type="InterPro" id="IPR036565">
    <property type="entry name" value="Mur-like_cat_sf"/>
</dbReference>
<keyword evidence="5" id="KW-0436">Ligase</keyword>
<evidence type="ECO:0000256" key="10">
    <source>
        <dbReference type="ARBA" id="ARBA00030592"/>
    </source>
</evidence>
<dbReference type="GO" id="GO:0006730">
    <property type="term" value="P:one-carbon metabolic process"/>
    <property type="evidence" value="ECO:0007669"/>
    <property type="project" value="UniProtKB-KW"/>
</dbReference>
<keyword evidence="4" id="KW-0554">One-carbon metabolism</keyword>